<evidence type="ECO:0000256" key="7">
    <source>
        <dbReference type="ARBA" id="ARBA00023163"/>
    </source>
</evidence>
<dbReference type="EMBL" id="UYSG01000553">
    <property type="protein sequence ID" value="VDL19778.1"/>
    <property type="molecule type" value="Genomic_DNA"/>
</dbReference>
<dbReference type="WBParaSite" id="HDID_0000231601-mRNA-1">
    <property type="protein sequence ID" value="HDID_0000231601-mRNA-1"/>
    <property type="gene ID" value="HDID_0000231601"/>
</dbReference>
<evidence type="ECO:0000256" key="2">
    <source>
        <dbReference type="ARBA" id="ARBA00006835"/>
    </source>
</evidence>
<dbReference type="GO" id="GO:0006351">
    <property type="term" value="P:DNA-templated transcription"/>
    <property type="evidence" value="ECO:0007669"/>
    <property type="project" value="InterPro"/>
</dbReference>
<evidence type="ECO:0000256" key="8">
    <source>
        <dbReference type="ARBA" id="ARBA00023242"/>
    </source>
</evidence>
<comment type="subcellular location">
    <subcellularLocation>
        <location evidence="1">Nucleus</location>
    </subcellularLocation>
</comment>
<organism evidence="19">
    <name type="scientific">Hymenolepis diminuta</name>
    <name type="common">Rat tapeworm</name>
    <dbReference type="NCBI Taxonomy" id="6216"/>
    <lineage>
        <taxon>Eukaryota</taxon>
        <taxon>Metazoa</taxon>
        <taxon>Spiralia</taxon>
        <taxon>Lophotrochozoa</taxon>
        <taxon>Platyhelminthes</taxon>
        <taxon>Cestoda</taxon>
        <taxon>Eucestoda</taxon>
        <taxon>Cyclophyllidea</taxon>
        <taxon>Hymenolepididae</taxon>
        <taxon>Hymenolepis</taxon>
    </lineage>
</organism>
<dbReference type="InterPro" id="IPR007641">
    <property type="entry name" value="RNA_pol_Rpb2_7"/>
</dbReference>
<protein>
    <recommendedName>
        <fullName evidence="3">DNA-directed RNA polymerase</fullName>
        <ecNumber evidence="3">2.7.7.6</ecNumber>
    </recommendedName>
</protein>
<dbReference type="Pfam" id="PF04560">
    <property type="entry name" value="RNA_pol_Rpb2_7"/>
    <property type="match status" value="1"/>
</dbReference>
<dbReference type="Gene3D" id="2.40.270.10">
    <property type="entry name" value="DNA-directed RNA polymerase, subunit 2, domain 6"/>
    <property type="match status" value="1"/>
</dbReference>
<dbReference type="InterPro" id="IPR007644">
    <property type="entry name" value="RNA_pol_bsu_protrusion"/>
</dbReference>
<dbReference type="AlphaFoldDB" id="A0A0R3SCJ9"/>
<dbReference type="GO" id="GO:0003899">
    <property type="term" value="F:DNA-directed RNA polymerase activity"/>
    <property type="evidence" value="ECO:0007669"/>
    <property type="project" value="UniProtKB-EC"/>
</dbReference>
<name>A0A0R3SCJ9_HYMDI</name>
<feature type="domain" description="RNA polymerase Rpb2" evidence="13">
    <location>
        <begin position="168"/>
        <end position="356"/>
    </location>
</feature>
<evidence type="ECO:0000259" key="16">
    <source>
        <dbReference type="Pfam" id="PF06883"/>
    </source>
</evidence>
<dbReference type="Pfam" id="PF04561">
    <property type="entry name" value="RNA_pol_Rpb2_2"/>
    <property type="match status" value="1"/>
</dbReference>
<dbReference type="Gene3D" id="3.90.1100.10">
    <property type="match status" value="2"/>
</dbReference>
<dbReference type="EC" id="2.7.7.6" evidence="3"/>
<dbReference type="InterPro" id="IPR014724">
    <property type="entry name" value="RNA_pol_RPB2_OB-fold"/>
</dbReference>
<accession>A0A0R3SCJ9</accession>
<evidence type="ECO:0000313" key="19">
    <source>
        <dbReference type="WBParaSite" id="HDID_0000231601-mRNA-1"/>
    </source>
</evidence>
<gene>
    <name evidence="17" type="ORF">HDID_LOCUS2317</name>
</gene>
<keyword evidence="7" id="KW-0804">Transcription</keyword>
<comment type="similarity">
    <text evidence="2 10">Belongs to the RNA polymerase beta chain family.</text>
</comment>
<dbReference type="Pfam" id="PF04565">
    <property type="entry name" value="RNA_pol_Rpb2_3"/>
    <property type="match status" value="1"/>
</dbReference>
<dbReference type="Gene3D" id="2.40.50.150">
    <property type="match status" value="1"/>
</dbReference>
<dbReference type="Pfam" id="PF04563">
    <property type="entry name" value="RNA_pol_Rpb2_1"/>
    <property type="match status" value="1"/>
</dbReference>
<evidence type="ECO:0000313" key="18">
    <source>
        <dbReference type="Proteomes" id="UP000274504"/>
    </source>
</evidence>
<evidence type="ECO:0000313" key="17">
    <source>
        <dbReference type="EMBL" id="VDL19778.1"/>
    </source>
</evidence>
<dbReference type="Gene3D" id="3.90.1800.10">
    <property type="entry name" value="RNA polymerase alpha subunit dimerisation domain"/>
    <property type="match status" value="1"/>
</dbReference>
<proteinExistence type="inferred from homology"/>
<dbReference type="CDD" id="cd00653">
    <property type="entry name" value="RNA_pol_B_RPB2"/>
    <property type="match status" value="1"/>
</dbReference>
<keyword evidence="4" id="KW-0240">DNA-directed RNA polymerase</keyword>
<dbReference type="FunFam" id="2.40.270.10:FF:000006">
    <property type="entry name" value="DNA-directed RNA polymerase subunit beta"/>
    <property type="match status" value="1"/>
</dbReference>
<keyword evidence="5" id="KW-0808">Transferase</keyword>
<reference evidence="19" key="1">
    <citation type="submission" date="2016-04" db="UniProtKB">
        <authorList>
            <consortium name="WormBaseParasite"/>
        </authorList>
    </citation>
    <scope>IDENTIFICATION</scope>
</reference>
<keyword evidence="8" id="KW-0539">Nucleus</keyword>
<dbReference type="OrthoDB" id="10248617at2759"/>
<feature type="domain" description="RNA polymerase beta subunit protrusion" evidence="14">
    <location>
        <begin position="23"/>
        <end position="388"/>
    </location>
</feature>
<evidence type="ECO:0000256" key="1">
    <source>
        <dbReference type="ARBA" id="ARBA00004123"/>
    </source>
</evidence>
<dbReference type="Gene3D" id="3.90.1110.10">
    <property type="entry name" value="RNA polymerase Rpb2, domain 2"/>
    <property type="match status" value="1"/>
</dbReference>
<sequence>MHVRSGRMHGSKRVIENEKMQRLSRAHVDSFNFMVRVGLKRMLEYLQPIYFHVGDEEYSLGVEHLEIGQPMEPNLKSTLIYPHECRRNGETYAGTLKMSIRIRSKSVDFGVVDVAGGTIPVMVMSDLCNLSKLPRSEFYKVNEETRELGGYFIVNGNEKVLRMIIMARRNYPIAVSRSSFKKRGTGFTEYCVIMRCVREDETAAPVMLHWVTNGEPVLAFTVENEQVFVPVSVLLRALVDKTEFEIYEDIIRGGGNSLSLEEHAIKILNRCKEEDYSSQARALSHIGRLFRLKMYLSKCLSDLEVGKHLLTEYVLIHTKSFFDKYHILCYMIRKLHTFVSGGCCVENNDNLMFQEVLLPGTQYVQLLRNRIITYLHSAREQISIASRRTTKPLEYANFRQALNRTYAEVTSNMTSFIMTGNLPGTSKAVLGRLLNGQSTGLSVTVDTINFLRFAAQFRAVHRGAMFTDMRTTSVRRLQPEAFGFICPVNTPDGSPCGLLNHFAKNTEVVTETPSDSMIDDLAQWLRKHYVRPVELSQQLMGHEEHCGIFPVLLDGRLVGWAPSGLAAKELACTLRIAKLDKNCSLVPSNLEICLVAPTDTASQYPSLYLFTGSSRLLRPVYSYVRTGGCKLDNPEIEMIGTFEQPYLDIPVTQKELLQRSPEDRLHREISPEDIFSFIASLTPFCDFNQSPRNLYQCQMGKQSIAFSNYSYMYRSDPKFYRLFIPQSPLVRTKTYVDYDVDHYPVGINAIVAVLSYTGYDMEDAMVINKASYDRGIADACIYKTEIIDLRQYSTKNSRAKDAEHYFGGNEKDLPSDIDFDGLPRIGAKLIPGKSTFYVYTHRETKKMTTVVYKGQFGYVDSISNHGVSYKVTITLRIPRRPDIGDKYSSRHGQKGINSILMSPSDLPFSTKTGMIPDLIFNPHGFPTRMTMGMLIEFLAGKSSALTGIFTDATPFQWNDEVPPYLDYGRILEQYGFDYHGTETMVSGITGQPLEAHIFMGVVYYQRLRHMVADKYQVRAEGRYDPELRQPIKGRKVGGGIRLGEMERDCLISQGLSFTLHDRLVGSNCDKVKMFVCSKCSGMIHADLVGESQQNAPNTTTLHQGLWSASRWRCRLCNQAEGSTPSSTRNKLSLVEVPAVFRHLTYELACLNVQTKLEAKDFN</sequence>
<dbReference type="InterPro" id="IPR007120">
    <property type="entry name" value="DNA-dir_RNAP_su2_dom"/>
</dbReference>
<evidence type="ECO:0000259" key="13">
    <source>
        <dbReference type="Pfam" id="PF04561"/>
    </source>
</evidence>
<evidence type="ECO:0000259" key="15">
    <source>
        <dbReference type="Pfam" id="PF04565"/>
    </source>
</evidence>
<dbReference type="InterPro" id="IPR037034">
    <property type="entry name" value="RNA_pol_Rpb2_2_sf"/>
</dbReference>
<dbReference type="FunFam" id="2.40.270.10:FF:000011">
    <property type="entry name" value="DNA-directed RNA polymerase subunit beta"/>
    <property type="match status" value="1"/>
</dbReference>
<dbReference type="PANTHER" id="PTHR20856">
    <property type="entry name" value="DNA-DIRECTED RNA POLYMERASE I SUBUNIT 2"/>
    <property type="match status" value="1"/>
</dbReference>
<dbReference type="InterPro" id="IPR007645">
    <property type="entry name" value="RNA_pol_Rpb2_3"/>
</dbReference>
<dbReference type="SUPFAM" id="SSF64484">
    <property type="entry name" value="beta and beta-prime subunits of DNA dependent RNA-polymerase"/>
    <property type="match status" value="1"/>
</dbReference>
<dbReference type="Pfam" id="PF00562">
    <property type="entry name" value="RNA_pol_Rpb2_6"/>
    <property type="match status" value="1"/>
</dbReference>
<dbReference type="InterPro" id="IPR007642">
    <property type="entry name" value="RNA_pol_Rpb2_2"/>
</dbReference>
<dbReference type="GO" id="GO:0003677">
    <property type="term" value="F:DNA binding"/>
    <property type="evidence" value="ECO:0007669"/>
    <property type="project" value="InterPro"/>
</dbReference>
<comment type="catalytic activity">
    <reaction evidence="9">
        <text>RNA(n) + a ribonucleoside 5'-triphosphate = RNA(n+1) + diphosphate</text>
        <dbReference type="Rhea" id="RHEA:21248"/>
        <dbReference type="Rhea" id="RHEA-COMP:14527"/>
        <dbReference type="Rhea" id="RHEA-COMP:17342"/>
        <dbReference type="ChEBI" id="CHEBI:33019"/>
        <dbReference type="ChEBI" id="CHEBI:61557"/>
        <dbReference type="ChEBI" id="CHEBI:140395"/>
        <dbReference type="EC" id="2.7.7.6"/>
    </reaction>
    <physiologicalReaction direction="left-to-right" evidence="9">
        <dbReference type="Rhea" id="RHEA:21249"/>
    </physiologicalReaction>
</comment>
<dbReference type="STRING" id="6216.A0A0R3SCJ9"/>
<dbReference type="InterPro" id="IPR015712">
    <property type="entry name" value="DNA-dir_RNA_pol_su2"/>
</dbReference>
<dbReference type="GO" id="GO:0032549">
    <property type="term" value="F:ribonucleoside binding"/>
    <property type="evidence" value="ECO:0007669"/>
    <property type="project" value="InterPro"/>
</dbReference>
<evidence type="ECO:0000256" key="3">
    <source>
        <dbReference type="ARBA" id="ARBA00012418"/>
    </source>
</evidence>
<dbReference type="InterPro" id="IPR037033">
    <property type="entry name" value="DNA-dir_RNAP_su2_hyb_sf"/>
</dbReference>
<dbReference type="GO" id="GO:0005634">
    <property type="term" value="C:nucleus"/>
    <property type="evidence" value="ECO:0007669"/>
    <property type="project" value="UniProtKB-SubCell"/>
</dbReference>
<keyword evidence="6" id="KW-0548">Nucleotidyltransferase</keyword>
<reference evidence="17 18" key="2">
    <citation type="submission" date="2018-11" db="EMBL/GenBank/DDBJ databases">
        <authorList>
            <consortium name="Pathogen Informatics"/>
        </authorList>
    </citation>
    <scope>NUCLEOTIDE SEQUENCE [LARGE SCALE GENOMIC DNA]</scope>
</reference>
<evidence type="ECO:0000259" key="11">
    <source>
        <dbReference type="Pfam" id="PF00562"/>
    </source>
</evidence>
<feature type="domain" description="RNA polymerase Rpb2" evidence="12">
    <location>
        <begin position="1038"/>
        <end position="1157"/>
    </location>
</feature>
<evidence type="ECO:0000256" key="5">
    <source>
        <dbReference type="ARBA" id="ARBA00022679"/>
    </source>
</evidence>
<evidence type="ECO:0000256" key="9">
    <source>
        <dbReference type="ARBA" id="ARBA00047768"/>
    </source>
</evidence>
<evidence type="ECO:0000259" key="14">
    <source>
        <dbReference type="Pfam" id="PF04563"/>
    </source>
</evidence>
<dbReference type="Pfam" id="PF06883">
    <property type="entry name" value="RNA_pol_Rpa2_4"/>
    <property type="match status" value="1"/>
</dbReference>
<feature type="domain" description="DNA-directed RNA polymerase I subunit RPA2" evidence="16">
    <location>
        <begin position="558"/>
        <end position="618"/>
    </location>
</feature>
<evidence type="ECO:0000259" key="12">
    <source>
        <dbReference type="Pfam" id="PF04560"/>
    </source>
</evidence>
<dbReference type="Proteomes" id="UP000274504">
    <property type="component" value="Unassembled WGS sequence"/>
</dbReference>
<dbReference type="InterPro" id="IPR009674">
    <property type="entry name" value="Rpa2_dom_4"/>
</dbReference>
<evidence type="ECO:0000256" key="6">
    <source>
        <dbReference type="ARBA" id="ARBA00022695"/>
    </source>
</evidence>
<feature type="domain" description="RNA polymerase Rpb2" evidence="15">
    <location>
        <begin position="444"/>
        <end position="508"/>
    </location>
</feature>
<dbReference type="GO" id="GO:0000428">
    <property type="term" value="C:DNA-directed RNA polymerase complex"/>
    <property type="evidence" value="ECO:0007669"/>
    <property type="project" value="UniProtKB-KW"/>
</dbReference>
<evidence type="ECO:0000256" key="10">
    <source>
        <dbReference type="RuleBase" id="RU000434"/>
    </source>
</evidence>
<feature type="domain" description="DNA-directed RNA polymerase subunit 2 hybrid-binding" evidence="11">
    <location>
        <begin position="678"/>
        <end position="1035"/>
    </location>
</feature>
<evidence type="ECO:0000256" key="4">
    <source>
        <dbReference type="ARBA" id="ARBA00022478"/>
    </source>
</evidence>